<evidence type="ECO:0008006" key="2">
    <source>
        <dbReference type="Google" id="ProtNLM"/>
    </source>
</evidence>
<comment type="caution">
    <text evidence="1">The sequence shown here is derived from an EMBL/GenBank/DDBJ whole genome shotgun (WGS) entry which is preliminary data.</text>
</comment>
<evidence type="ECO:0000313" key="1">
    <source>
        <dbReference type="EMBL" id="OIQ64610.1"/>
    </source>
</evidence>
<accession>A0A1J5P0N1</accession>
<reference evidence="1" key="1">
    <citation type="submission" date="2016-10" db="EMBL/GenBank/DDBJ databases">
        <title>Sequence of Gallionella enrichment culture.</title>
        <authorList>
            <person name="Poehlein A."/>
            <person name="Muehling M."/>
            <person name="Daniel R."/>
        </authorList>
    </citation>
    <scope>NUCLEOTIDE SEQUENCE</scope>
</reference>
<dbReference type="Gene3D" id="3.40.30.10">
    <property type="entry name" value="Glutaredoxin"/>
    <property type="match status" value="1"/>
</dbReference>
<dbReference type="InterPro" id="IPR036249">
    <property type="entry name" value="Thioredoxin-like_sf"/>
</dbReference>
<sequence>MSTVTITLIGRPGCHLCEAAHEVVHHVMDPADRFEELSLLDDPELMAKYSEDIPVVLINGQVHDFLRIDPIRLRAALVTVRAS</sequence>
<dbReference type="EMBL" id="MLJW01007978">
    <property type="protein sequence ID" value="OIQ64610.1"/>
    <property type="molecule type" value="Genomic_DNA"/>
</dbReference>
<dbReference type="Pfam" id="PF05768">
    <property type="entry name" value="Glrx-like"/>
    <property type="match status" value="1"/>
</dbReference>
<dbReference type="InterPro" id="IPR008554">
    <property type="entry name" value="Glutaredoxin-like"/>
</dbReference>
<name>A0A1J5P0N1_9ZZZZ</name>
<proteinExistence type="predicted"/>
<organism evidence="1">
    <name type="scientific">mine drainage metagenome</name>
    <dbReference type="NCBI Taxonomy" id="410659"/>
    <lineage>
        <taxon>unclassified sequences</taxon>
        <taxon>metagenomes</taxon>
        <taxon>ecological metagenomes</taxon>
    </lineage>
</organism>
<dbReference type="AlphaFoldDB" id="A0A1J5P0N1"/>
<protein>
    <recommendedName>
        <fullName evidence="2">Glutaredoxin 2</fullName>
    </recommendedName>
</protein>
<dbReference type="SUPFAM" id="SSF52833">
    <property type="entry name" value="Thioredoxin-like"/>
    <property type="match status" value="1"/>
</dbReference>
<gene>
    <name evidence="1" type="ORF">GALL_538400</name>
</gene>